<gene>
    <name evidence="1" type="ORF">M8523_13095</name>
</gene>
<protein>
    <submittedName>
        <fullName evidence="1">Uncharacterized protein</fullName>
    </submittedName>
</protein>
<sequence length="80" mass="8987">MTSAFNHPLARDAKVWETSGTVGPVGRILVIITTLQLDKTHKSYKADKVERLSDAAKAWVLEHALEASDFLLINRPKDWD</sequence>
<comment type="caution">
    <text evidence="1">The sequence shown here is derived from an EMBL/GenBank/DDBJ whole genome shotgun (WGS) entry which is preliminary data.</text>
</comment>
<evidence type="ECO:0000313" key="2">
    <source>
        <dbReference type="Proteomes" id="UP001165667"/>
    </source>
</evidence>
<proteinExistence type="predicted"/>
<keyword evidence="2" id="KW-1185">Reference proteome</keyword>
<name>A0AA42CIW8_9HYPH</name>
<dbReference type="RefSeq" id="WP_282585319.1">
    <property type="nucleotide sequence ID" value="NZ_JAMOIM010000007.1"/>
</dbReference>
<evidence type="ECO:0000313" key="1">
    <source>
        <dbReference type="EMBL" id="MCW6508958.1"/>
    </source>
</evidence>
<reference evidence="1" key="1">
    <citation type="submission" date="2022-05" db="EMBL/GenBank/DDBJ databases">
        <authorList>
            <person name="Pankratov T."/>
        </authorList>
    </citation>
    <scope>NUCLEOTIDE SEQUENCE</scope>
    <source>
        <strain evidence="1">BP6-180914</strain>
    </source>
</reference>
<dbReference type="AlphaFoldDB" id="A0AA42CIW8"/>
<dbReference type="Proteomes" id="UP001165667">
    <property type="component" value="Unassembled WGS sequence"/>
</dbReference>
<organism evidence="1 2">
    <name type="scientific">Lichenifustis flavocetrariae</name>
    <dbReference type="NCBI Taxonomy" id="2949735"/>
    <lineage>
        <taxon>Bacteria</taxon>
        <taxon>Pseudomonadati</taxon>
        <taxon>Pseudomonadota</taxon>
        <taxon>Alphaproteobacteria</taxon>
        <taxon>Hyphomicrobiales</taxon>
        <taxon>Lichenihabitantaceae</taxon>
        <taxon>Lichenifustis</taxon>
    </lineage>
</organism>
<dbReference type="EMBL" id="JAMOIM010000007">
    <property type="protein sequence ID" value="MCW6508958.1"/>
    <property type="molecule type" value="Genomic_DNA"/>
</dbReference>
<accession>A0AA42CIW8</accession>